<dbReference type="Proteomes" id="UP000627781">
    <property type="component" value="Unassembled WGS sequence"/>
</dbReference>
<reference evidence="2 3" key="1">
    <citation type="submission" date="2020-08" db="EMBL/GenBank/DDBJ databases">
        <title>A Genomic Blueprint of the Chicken Gut Microbiome.</title>
        <authorList>
            <person name="Gilroy R."/>
            <person name="Ravi A."/>
            <person name="Getino M."/>
            <person name="Pursley I."/>
            <person name="Horton D.L."/>
            <person name="Alikhan N.-F."/>
            <person name="Baker D."/>
            <person name="Gharbi K."/>
            <person name="Hall N."/>
            <person name="Watson M."/>
            <person name="Adriaenssens E.M."/>
            <person name="Foster-Nyarko E."/>
            <person name="Jarju S."/>
            <person name="Secka A."/>
            <person name="Antonio M."/>
            <person name="Oren A."/>
            <person name="Chaudhuri R."/>
            <person name="La Ragione R.M."/>
            <person name="Hildebrand F."/>
            <person name="Pallen M.J."/>
        </authorList>
    </citation>
    <scope>NUCLEOTIDE SEQUENCE [LARGE SCALE GENOMIC DNA]</scope>
    <source>
        <strain evidence="2 3">Sa3CVN1</strain>
    </source>
</reference>
<gene>
    <name evidence="2" type="ORF">H9661_10685</name>
</gene>
<evidence type="ECO:0000259" key="1">
    <source>
        <dbReference type="Pfam" id="PF03551"/>
    </source>
</evidence>
<keyword evidence="3" id="KW-1185">Reference proteome</keyword>
<sequence length="107" mass="12452">MNIQLKKGVLELCVLSVLSKKDCYGYELVSEISKNILISDGTIYPILRRLTTEGYFTTYLQESQEGPPRKYYRLTELGYETKNKLEKEWLSFQNSVNNIILGGYDRE</sequence>
<name>A0ABR8PUH3_9CLOT</name>
<organism evidence="2 3">
    <name type="scientific">Clostridium cibarium</name>
    <dbReference type="NCBI Taxonomy" id="2762247"/>
    <lineage>
        <taxon>Bacteria</taxon>
        <taxon>Bacillati</taxon>
        <taxon>Bacillota</taxon>
        <taxon>Clostridia</taxon>
        <taxon>Eubacteriales</taxon>
        <taxon>Clostridiaceae</taxon>
        <taxon>Clostridium</taxon>
    </lineage>
</organism>
<dbReference type="SUPFAM" id="SSF46785">
    <property type="entry name" value="Winged helix' DNA-binding domain"/>
    <property type="match status" value="1"/>
</dbReference>
<comment type="caution">
    <text evidence="2">The sequence shown here is derived from an EMBL/GenBank/DDBJ whole genome shotgun (WGS) entry which is preliminary data.</text>
</comment>
<dbReference type="InterPro" id="IPR052509">
    <property type="entry name" value="Metal_resp_DNA-bind_regulator"/>
</dbReference>
<dbReference type="EMBL" id="JACSRA010000015">
    <property type="protein sequence ID" value="MBD7911825.1"/>
    <property type="molecule type" value="Genomic_DNA"/>
</dbReference>
<feature type="domain" description="Transcription regulator PadR N-terminal" evidence="1">
    <location>
        <begin position="14"/>
        <end position="80"/>
    </location>
</feature>
<dbReference type="Gene3D" id="1.10.10.10">
    <property type="entry name" value="Winged helix-like DNA-binding domain superfamily/Winged helix DNA-binding domain"/>
    <property type="match status" value="1"/>
</dbReference>
<accession>A0ABR8PUH3</accession>
<protein>
    <submittedName>
        <fullName evidence="2">PadR family transcriptional regulator</fullName>
    </submittedName>
</protein>
<dbReference type="RefSeq" id="WP_143315843.1">
    <property type="nucleotide sequence ID" value="NZ_JACSRA010000015.1"/>
</dbReference>
<dbReference type="InterPro" id="IPR036388">
    <property type="entry name" value="WH-like_DNA-bd_sf"/>
</dbReference>
<evidence type="ECO:0000313" key="2">
    <source>
        <dbReference type="EMBL" id="MBD7911825.1"/>
    </source>
</evidence>
<evidence type="ECO:0000313" key="3">
    <source>
        <dbReference type="Proteomes" id="UP000627781"/>
    </source>
</evidence>
<dbReference type="Pfam" id="PF03551">
    <property type="entry name" value="PadR"/>
    <property type="match status" value="1"/>
</dbReference>
<dbReference type="InterPro" id="IPR036390">
    <property type="entry name" value="WH_DNA-bd_sf"/>
</dbReference>
<dbReference type="PANTHER" id="PTHR33169">
    <property type="entry name" value="PADR-FAMILY TRANSCRIPTIONAL REGULATOR"/>
    <property type="match status" value="1"/>
</dbReference>
<dbReference type="PANTHER" id="PTHR33169:SF24">
    <property type="entry name" value="TRANSCRIPTIONAL REGULATOR, PADR FAMILY"/>
    <property type="match status" value="1"/>
</dbReference>
<proteinExistence type="predicted"/>
<dbReference type="InterPro" id="IPR005149">
    <property type="entry name" value="Tscrpt_reg_PadR_N"/>
</dbReference>